<evidence type="ECO:0000313" key="3">
    <source>
        <dbReference type="EMBL" id="CAF4137781.1"/>
    </source>
</evidence>
<accession>A0A819X7G1</accession>
<evidence type="ECO:0000313" key="4">
    <source>
        <dbReference type="Proteomes" id="UP000663874"/>
    </source>
</evidence>
<dbReference type="PANTHER" id="PTHR45901">
    <property type="entry name" value="PROTEIN CBG12474"/>
    <property type="match status" value="1"/>
</dbReference>
<dbReference type="SMART" id="SM00308">
    <property type="entry name" value="LH2"/>
    <property type="match status" value="2"/>
</dbReference>
<dbReference type="InterPro" id="IPR001024">
    <property type="entry name" value="PLAT/LH2_dom"/>
</dbReference>
<sequence>SHSATSANVSIRLIGSTGRQTRFIQLDPIQRRYFQPGTIETFSLEEADVGDIDMIEIEHNDYTSDDSWFLETLTVDIPTKGRTFYFVCNQWLSRYKADGITKRIFKRQDLNKPSFHQLIPYVGRIYTGHMEQAGSDCDVCLKLFGTIGSSSEHIIRKNEGYFERLAIDIFQCQLEDVGQPIKLRVTILPKSTYSRNQWFLEKIELIKLTKEYIEEETLLFELNDWITHKSNYYFDIPIRKDSKLYRNQYASLAPTGLVQYQINVITSDIQYAGTTRHGWIIMQGNKTRSEKLFMKNTHYNQILQRGQMNTFIFECQPLGELRRIILGYEGQHEYLLNTYEGDEAMWHVSHITITDLSTGIKYEFPVRQWIALNNDGDVFDCVNKKEYSTVEEYYRRTINYKIIFHTGYVSGANTDANVSIILYGTRGNTSNTVFKQKRHNLFEYGVVEEFSIECLELGKLTKLHIEYHNSMFLSDWFLDEVEVINMDTNEKVLFPCNQSFTGRYGDHETQRDLLPIYTS</sequence>
<feature type="domain" description="PLAT" evidence="2">
    <location>
        <begin position="119"/>
        <end position="240"/>
    </location>
</feature>
<comment type="caution">
    <text evidence="1">Lacks conserved residue(s) required for the propagation of feature annotation.</text>
</comment>
<proteinExistence type="predicted"/>
<gene>
    <name evidence="3" type="ORF">FNK824_LOCUS33046</name>
</gene>
<evidence type="ECO:0000259" key="2">
    <source>
        <dbReference type="PROSITE" id="PS50095"/>
    </source>
</evidence>
<dbReference type="AlphaFoldDB" id="A0A819X7G1"/>
<protein>
    <recommendedName>
        <fullName evidence="2">PLAT domain-containing protein</fullName>
    </recommendedName>
</protein>
<dbReference type="PANTHER" id="PTHR45901:SF3">
    <property type="entry name" value="LIPOXYGENASE HOMOLOGY DOMAIN-CONTAINING PROTEIN 1"/>
    <property type="match status" value="1"/>
</dbReference>
<feature type="non-terminal residue" evidence="3">
    <location>
        <position position="519"/>
    </location>
</feature>
<dbReference type="Gene3D" id="2.60.60.20">
    <property type="entry name" value="PLAT/LH2 domain"/>
    <property type="match status" value="2"/>
</dbReference>
<dbReference type="Gene3D" id="2.40.180.10">
    <property type="entry name" value="Catalase core domain"/>
    <property type="match status" value="2"/>
</dbReference>
<dbReference type="Proteomes" id="UP000663874">
    <property type="component" value="Unassembled WGS sequence"/>
</dbReference>
<dbReference type="EMBL" id="CAJOBE010011760">
    <property type="protein sequence ID" value="CAF4137781.1"/>
    <property type="molecule type" value="Genomic_DNA"/>
</dbReference>
<dbReference type="Pfam" id="PF01477">
    <property type="entry name" value="PLAT"/>
    <property type="match status" value="4"/>
</dbReference>
<name>A0A819X7G1_9BILA</name>
<dbReference type="SUPFAM" id="SSF49723">
    <property type="entry name" value="Lipase/lipooxygenase domain (PLAT/LH2 domain)"/>
    <property type="match status" value="4"/>
</dbReference>
<feature type="domain" description="PLAT" evidence="2">
    <location>
        <begin position="258"/>
        <end position="384"/>
    </location>
</feature>
<dbReference type="InterPro" id="IPR036392">
    <property type="entry name" value="PLAT/LH2_dom_sf"/>
</dbReference>
<feature type="domain" description="PLAT" evidence="2">
    <location>
        <begin position="398"/>
        <end position="514"/>
    </location>
</feature>
<feature type="domain" description="PLAT" evidence="2">
    <location>
        <begin position="1"/>
        <end position="106"/>
    </location>
</feature>
<dbReference type="InterPro" id="IPR052970">
    <property type="entry name" value="Inner_ear_hair_cell_LOXHD"/>
</dbReference>
<evidence type="ECO:0000256" key="1">
    <source>
        <dbReference type="PROSITE-ProRule" id="PRU00152"/>
    </source>
</evidence>
<comment type="caution">
    <text evidence="3">The sequence shown here is derived from an EMBL/GenBank/DDBJ whole genome shotgun (WGS) entry which is preliminary data.</text>
</comment>
<dbReference type="PROSITE" id="PS50095">
    <property type="entry name" value="PLAT"/>
    <property type="match status" value="4"/>
</dbReference>
<reference evidence="3" key="1">
    <citation type="submission" date="2021-02" db="EMBL/GenBank/DDBJ databases">
        <authorList>
            <person name="Nowell W R."/>
        </authorList>
    </citation>
    <scope>NUCLEOTIDE SEQUENCE</scope>
</reference>
<organism evidence="3 4">
    <name type="scientific">Rotaria sordida</name>
    <dbReference type="NCBI Taxonomy" id="392033"/>
    <lineage>
        <taxon>Eukaryota</taxon>
        <taxon>Metazoa</taxon>
        <taxon>Spiralia</taxon>
        <taxon>Gnathifera</taxon>
        <taxon>Rotifera</taxon>
        <taxon>Eurotatoria</taxon>
        <taxon>Bdelloidea</taxon>
        <taxon>Philodinida</taxon>
        <taxon>Philodinidae</taxon>
        <taxon>Rotaria</taxon>
    </lineage>
</organism>